<accession>A0A3P7J6M1</accession>
<dbReference type="OrthoDB" id="1669814at2759"/>
<dbReference type="InterPro" id="IPR036291">
    <property type="entry name" value="NAD(P)-bd_dom_sf"/>
</dbReference>
<proteinExistence type="predicted"/>
<dbReference type="Gene3D" id="3.40.50.720">
    <property type="entry name" value="NAD(P)-binding Rossmann-like Domain"/>
    <property type="match status" value="1"/>
</dbReference>
<dbReference type="PANTHER" id="PTHR44115:SF4">
    <property type="entry name" value="OXIDOREDUCTASE"/>
    <property type="match status" value="1"/>
</dbReference>
<dbReference type="PANTHER" id="PTHR44115">
    <property type="entry name" value="PROTEIN CBG09704"/>
    <property type="match status" value="1"/>
</dbReference>
<protein>
    <recommendedName>
        <fullName evidence="3">SDR family oxidoreductase</fullName>
    </recommendedName>
</protein>
<dbReference type="AlphaFoldDB" id="A0A3P7J6M1"/>
<dbReference type="Pfam" id="PF13561">
    <property type="entry name" value="adh_short_C2"/>
    <property type="match status" value="1"/>
</dbReference>
<evidence type="ECO:0000313" key="1">
    <source>
        <dbReference type="EMBL" id="VDM78896.1"/>
    </source>
</evidence>
<sequence>MVSLKFYKSMASKPACLPCGEVAEPSDIANVIAFLADRKQSSYIIGQTIIADGGTSLVLAANADFDSLK</sequence>
<name>A0A3P7J6M1_STRVU</name>
<evidence type="ECO:0008006" key="3">
    <source>
        <dbReference type="Google" id="ProtNLM"/>
    </source>
</evidence>
<dbReference type="SUPFAM" id="SSF51735">
    <property type="entry name" value="NAD(P)-binding Rossmann-fold domains"/>
    <property type="match status" value="1"/>
</dbReference>
<dbReference type="EMBL" id="UYYB01103277">
    <property type="protein sequence ID" value="VDM78896.1"/>
    <property type="molecule type" value="Genomic_DNA"/>
</dbReference>
<keyword evidence="2" id="KW-1185">Reference proteome</keyword>
<organism evidence="1 2">
    <name type="scientific">Strongylus vulgaris</name>
    <name type="common">Blood worm</name>
    <dbReference type="NCBI Taxonomy" id="40348"/>
    <lineage>
        <taxon>Eukaryota</taxon>
        <taxon>Metazoa</taxon>
        <taxon>Ecdysozoa</taxon>
        <taxon>Nematoda</taxon>
        <taxon>Chromadorea</taxon>
        <taxon>Rhabditida</taxon>
        <taxon>Rhabditina</taxon>
        <taxon>Rhabditomorpha</taxon>
        <taxon>Strongyloidea</taxon>
        <taxon>Strongylidae</taxon>
        <taxon>Strongylus</taxon>
    </lineage>
</organism>
<reference evidence="1 2" key="1">
    <citation type="submission" date="2018-11" db="EMBL/GenBank/DDBJ databases">
        <authorList>
            <consortium name="Pathogen Informatics"/>
        </authorList>
    </citation>
    <scope>NUCLEOTIDE SEQUENCE [LARGE SCALE GENOMIC DNA]</scope>
</reference>
<dbReference type="InterPro" id="IPR002347">
    <property type="entry name" value="SDR_fam"/>
</dbReference>
<gene>
    <name evidence="1" type="ORF">SVUK_LOCUS13894</name>
</gene>
<dbReference type="Proteomes" id="UP000270094">
    <property type="component" value="Unassembled WGS sequence"/>
</dbReference>
<evidence type="ECO:0000313" key="2">
    <source>
        <dbReference type="Proteomes" id="UP000270094"/>
    </source>
</evidence>